<keyword evidence="4 8" id="KW-0812">Transmembrane</keyword>
<dbReference type="InterPro" id="IPR036259">
    <property type="entry name" value="MFS_trans_sf"/>
</dbReference>
<reference evidence="10 11" key="1">
    <citation type="submission" date="2015-03" db="EMBL/GenBank/DDBJ databases">
        <authorList>
            <person name="Morales-Cruz A."/>
            <person name="Amrine K.C."/>
            <person name="Cantu D."/>
        </authorList>
    </citation>
    <scope>NUCLEOTIDE SEQUENCE [LARGE SCALE GENOMIC DNA]</scope>
    <source>
        <strain evidence="10">DS831</strain>
    </source>
</reference>
<dbReference type="InterPro" id="IPR020846">
    <property type="entry name" value="MFS_dom"/>
</dbReference>
<dbReference type="SUPFAM" id="SSF103473">
    <property type="entry name" value="MFS general substrate transporter"/>
    <property type="match status" value="1"/>
</dbReference>
<dbReference type="InterPro" id="IPR050360">
    <property type="entry name" value="MFS_Sugar_Transporters"/>
</dbReference>
<evidence type="ECO:0000313" key="10">
    <source>
        <dbReference type="EMBL" id="KKY28958.1"/>
    </source>
</evidence>
<feature type="transmembrane region" description="Helical" evidence="8">
    <location>
        <begin position="55"/>
        <end position="73"/>
    </location>
</feature>
<feature type="transmembrane region" description="Helical" evidence="8">
    <location>
        <begin position="427"/>
        <end position="446"/>
    </location>
</feature>
<dbReference type="InterPro" id="IPR005828">
    <property type="entry name" value="MFS_sugar_transport-like"/>
</dbReference>
<organism evidence="10 11">
    <name type="scientific">Diplodia seriata</name>
    <dbReference type="NCBI Taxonomy" id="420778"/>
    <lineage>
        <taxon>Eukaryota</taxon>
        <taxon>Fungi</taxon>
        <taxon>Dikarya</taxon>
        <taxon>Ascomycota</taxon>
        <taxon>Pezizomycotina</taxon>
        <taxon>Dothideomycetes</taxon>
        <taxon>Dothideomycetes incertae sedis</taxon>
        <taxon>Botryosphaeriales</taxon>
        <taxon>Botryosphaeriaceae</taxon>
        <taxon>Diplodia</taxon>
    </lineage>
</organism>
<evidence type="ECO:0000259" key="9">
    <source>
        <dbReference type="PROSITE" id="PS50850"/>
    </source>
</evidence>
<dbReference type="InterPro" id="IPR005829">
    <property type="entry name" value="Sugar_transporter_CS"/>
</dbReference>
<dbReference type="FunFam" id="1.20.1250.20:FF:000026">
    <property type="entry name" value="MFS quinate transporter QutD"/>
    <property type="match status" value="1"/>
</dbReference>
<feature type="transmembrane region" description="Helical" evidence="8">
    <location>
        <begin position="386"/>
        <end position="407"/>
    </location>
</feature>
<dbReference type="PRINTS" id="PR00171">
    <property type="entry name" value="SUGRTRNSPORT"/>
</dbReference>
<evidence type="ECO:0000256" key="8">
    <source>
        <dbReference type="SAM" id="Phobius"/>
    </source>
</evidence>
<reference evidence="10 11" key="2">
    <citation type="submission" date="2015-05" db="EMBL/GenBank/DDBJ databases">
        <title>Distinctive expansion of gene families associated with plant cell wall degradation and secondary metabolism in the genomes of grapevine trunk pathogens.</title>
        <authorList>
            <person name="Lawrence D.P."/>
            <person name="Travadon R."/>
            <person name="Rolshausen P.E."/>
            <person name="Baumgartner K."/>
        </authorList>
    </citation>
    <scope>NUCLEOTIDE SEQUENCE [LARGE SCALE GENOMIC DNA]</scope>
    <source>
        <strain evidence="10">DS831</strain>
    </source>
</reference>
<accession>A0A0G2H0V0</accession>
<evidence type="ECO:0000256" key="1">
    <source>
        <dbReference type="ARBA" id="ARBA00004141"/>
    </source>
</evidence>
<feature type="transmembrane region" description="Helical" evidence="8">
    <location>
        <begin position="458"/>
        <end position="481"/>
    </location>
</feature>
<dbReference type="AlphaFoldDB" id="A0A0G2H0V0"/>
<dbReference type="Proteomes" id="UP000034182">
    <property type="component" value="Unassembled WGS sequence"/>
</dbReference>
<dbReference type="PROSITE" id="PS50850">
    <property type="entry name" value="MFS"/>
    <property type="match status" value="1"/>
</dbReference>
<evidence type="ECO:0000256" key="5">
    <source>
        <dbReference type="ARBA" id="ARBA00022989"/>
    </source>
</evidence>
<comment type="caution">
    <text evidence="10">The sequence shown here is derived from an EMBL/GenBank/DDBJ whole genome shotgun (WGS) entry which is preliminary data.</text>
</comment>
<keyword evidence="5 8" id="KW-1133">Transmembrane helix</keyword>
<dbReference type="PANTHER" id="PTHR48022:SF14">
    <property type="entry name" value="MAJOR FACILITATOR SUPERFAMILY (MFS) PROFILE DOMAIN-CONTAINING PROTEIN-RELATED"/>
    <property type="match status" value="1"/>
</dbReference>
<protein>
    <submittedName>
        <fullName evidence="10">Putative hexose carrier protein</fullName>
    </submittedName>
</protein>
<dbReference type="NCBIfam" id="TIGR00879">
    <property type="entry name" value="SP"/>
    <property type="match status" value="1"/>
</dbReference>
<dbReference type="GO" id="GO:0016020">
    <property type="term" value="C:membrane"/>
    <property type="evidence" value="ECO:0007669"/>
    <property type="project" value="UniProtKB-SubCell"/>
</dbReference>
<feature type="domain" description="Major facilitator superfamily (MFS) profile" evidence="9">
    <location>
        <begin position="60"/>
        <end position="511"/>
    </location>
</feature>
<dbReference type="EMBL" id="LAQI01000001">
    <property type="protein sequence ID" value="KKY28958.1"/>
    <property type="molecule type" value="Genomic_DNA"/>
</dbReference>
<dbReference type="GO" id="GO:0005351">
    <property type="term" value="F:carbohydrate:proton symporter activity"/>
    <property type="evidence" value="ECO:0007669"/>
    <property type="project" value="TreeGrafter"/>
</dbReference>
<evidence type="ECO:0000256" key="4">
    <source>
        <dbReference type="ARBA" id="ARBA00022692"/>
    </source>
</evidence>
<feature type="transmembrane region" description="Helical" evidence="8">
    <location>
        <begin position="487"/>
        <end position="507"/>
    </location>
</feature>
<feature type="transmembrane region" description="Helical" evidence="8">
    <location>
        <begin position="130"/>
        <end position="149"/>
    </location>
</feature>
<comment type="similarity">
    <text evidence="2 7">Belongs to the major facilitator superfamily. Sugar transporter (TC 2.A.1.1) family.</text>
</comment>
<feature type="transmembrane region" description="Helical" evidence="8">
    <location>
        <begin position="155"/>
        <end position="177"/>
    </location>
</feature>
<dbReference type="InterPro" id="IPR003663">
    <property type="entry name" value="Sugar/inositol_transpt"/>
</dbReference>
<keyword evidence="6 8" id="KW-0472">Membrane</keyword>
<keyword evidence="3 7" id="KW-0813">Transport</keyword>
<evidence type="ECO:0000313" key="11">
    <source>
        <dbReference type="Proteomes" id="UP000034182"/>
    </source>
</evidence>
<dbReference type="Gene3D" id="1.20.1250.20">
    <property type="entry name" value="MFS general substrate transporter like domains"/>
    <property type="match status" value="1"/>
</dbReference>
<comment type="subcellular location">
    <subcellularLocation>
        <location evidence="1">Membrane</location>
        <topology evidence="1">Multi-pass membrane protein</topology>
    </subcellularLocation>
</comment>
<feature type="transmembrane region" description="Helical" evidence="8">
    <location>
        <begin position="189"/>
        <end position="208"/>
    </location>
</feature>
<feature type="transmembrane region" description="Helical" evidence="8">
    <location>
        <begin position="220"/>
        <end position="241"/>
    </location>
</feature>
<name>A0A0G2H0V0_9PEZI</name>
<dbReference type="PROSITE" id="PS00217">
    <property type="entry name" value="SUGAR_TRANSPORT_2"/>
    <property type="match status" value="1"/>
</dbReference>
<evidence type="ECO:0000256" key="7">
    <source>
        <dbReference type="RuleBase" id="RU003346"/>
    </source>
</evidence>
<dbReference type="PANTHER" id="PTHR48022">
    <property type="entry name" value="PLASTIDIC GLUCOSE TRANSPORTER 4"/>
    <property type="match status" value="1"/>
</dbReference>
<proteinExistence type="inferred from homology"/>
<feature type="transmembrane region" description="Helical" evidence="8">
    <location>
        <begin position="93"/>
        <end position="118"/>
    </location>
</feature>
<feature type="transmembrane region" description="Helical" evidence="8">
    <location>
        <begin position="322"/>
        <end position="344"/>
    </location>
</feature>
<feature type="transmembrane region" description="Helical" evidence="8">
    <location>
        <begin position="356"/>
        <end position="379"/>
    </location>
</feature>
<evidence type="ECO:0000256" key="2">
    <source>
        <dbReference type="ARBA" id="ARBA00010992"/>
    </source>
</evidence>
<sequence length="555" mass="60768">MAASDKDSAKLSKGSAEYHEDVNAMKVVPTADLPDLMAEEVSYGRSGLRGLLDSPFVFGASFLASLGGFSFGYDQGVISIINVMPQFLAAYPILNQGGFYTGLMTAMLELGAFLGCFFMPWLADKISRKWALTVVVIIFCIGAIIQTSAPNYGALVFGRFFGGIGVGTLALGAPLYISEIAPPNLRGALLVLESVSIVTGVVVSYWISYGTKELDGEIAFRLPFGLQMVCAILLGTGIHFFPYSPRWLGLKGREAECLQSLSQLRRLPPTDNRVQAEFQAIMTEVEFQKKVVEHHHPGLSGFKLEIATWLDLFKKKSWRRTAVGTGIAFFQQFSGINGFTYYAPILFRSLGQTDEMSLILSGTLNISQLFAVIVCFFIIDRIGRRPLAIWGAIGMMTPYIVMSILVGLYSSDWPGHKAAGWGTTAMAYIYTFFYGVSYSPLTWCLPSEIFPNGTRAKGVALSTSVVWLANFIIGVIVPTMIEKAGFGTYVFFAGWCALAAVWAYYLVPETKGRTLEQMDEVFGDNSAMEERAIMAEVVRSGGARRADELVQDVKV</sequence>
<evidence type="ECO:0000256" key="6">
    <source>
        <dbReference type="ARBA" id="ARBA00023136"/>
    </source>
</evidence>
<gene>
    <name evidence="10" type="ORF">UCDDS831_g00043</name>
</gene>
<evidence type="ECO:0000256" key="3">
    <source>
        <dbReference type="ARBA" id="ARBA00022448"/>
    </source>
</evidence>
<dbReference type="Pfam" id="PF00083">
    <property type="entry name" value="Sugar_tr"/>
    <property type="match status" value="1"/>
</dbReference>